<dbReference type="AlphaFoldDB" id="A0A1G4I987"/>
<dbReference type="EMBL" id="CZPT02001007">
    <property type="protein sequence ID" value="SCU68564.1"/>
    <property type="molecule type" value="Genomic_DNA"/>
</dbReference>
<feature type="compositionally biased region" description="Polar residues" evidence="1">
    <location>
        <begin position="1"/>
        <end position="26"/>
    </location>
</feature>
<protein>
    <submittedName>
        <fullName evidence="2">Uncharacterized protein</fullName>
    </submittedName>
</protein>
<feature type="region of interest" description="Disordered" evidence="1">
    <location>
        <begin position="479"/>
        <end position="499"/>
    </location>
</feature>
<feature type="region of interest" description="Disordered" evidence="1">
    <location>
        <begin position="1"/>
        <end position="36"/>
    </location>
</feature>
<comment type="caution">
    <text evidence="2">The sequence shown here is derived from an EMBL/GenBank/DDBJ whole genome shotgun (WGS) entry which is preliminary data.</text>
</comment>
<keyword evidence="3" id="KW-1185">Reference proteome</keyword>
<proteinExistence type="predicted"/>
<dbReference type="VEuPathDB" id="TriTrypDB:TEOVI_000534300"/>
<evidence type="ECO:0000313" key="3">
    <source>
        <dbReference type="Proteomes" id="UP000195570"/>
    </source>
</evidence>
<dbReference type="GeneID" id="92379283"/>
<evidence type="ECO:0000313" key="2">
    <source>
        <dbReference type="EMBL" id="SCU68564.1"/>
    </source>
</evidence>
<feature type="region of interest" description="Disordered" evidence="1">
    <location>
        <begin position="183"/>
        <end position="206"/>
    </location>
</feature>
<organism evidence="2 3">
    <name type="scientific">Trypanosoma equiperdum</name>
    <dbReference type="NCBI Taxonomy" id="5694"/>
    <lineage>
        <taxon>Eukaryota</taxon>
        <taxon>Discoba</taxon>
        <taxon>Euglenozoa</taxon>
        <taxon>Kinetoplastea</taxon>
        <taxon>Metakinetoplastina</taxon>
        <taxon>Trypanosomatida</taxon>
        <taxon>Trypanosomatidae</taxon>
        <taxon>Trypanosoma</taxon>
    </lineage>
</organism>
<gene>
    <name evidence="2" type="ORF">TEOVI_000534300</name>
</gene>
<dbReference type="RefSeq" id="XP_067079705.1">
    <property type="nucleotide sequence ID" value="XM_067223604.1"/>
</dbReference>
<name>A0A1G4I987_TRYEQ</name>
<dbReference type="Proteomes" id="UP000195570">
    <property type="component" value="Unassembled WGS sequence"/>
</dbReference>
<evidence type="ECO:0000256" key="1">
    <source>
        <dbReference type="SAM" id="MobiDB-lite"/>
    </source>
</evidence>
<sequence length="499" mass="55517">MNPPTTQANGDRPQRQFSGANRQPATLSHEKSHHTPMRRLIMTNHNRHAEQKGQRQGNEAAQSDGELLGRAKTHSSFAELRRSLVDASAVAEFIQKNYTGRLRDPKQLNNFFQALSNRPETIFTELCGLYKKEVCLMLERMLEVYSTATSTSAVPISPAAHEFIIRCEQNGVRRMTWADELTQTNGTQKVEKGEEGEEGVDAKASASASGPVPVLLFSPRELIKKVANVEPRGRLERMIEMSTTTADLESCARKLQTVATPAQEGKKNLEYAAVCRLLSKLASKTRRTCEAIIRTATEAGKLPVDDLSALDQVIGTLLAVTQRSFSERPPVVQQHPIAKLSNLVKWCNTHNLLQYNADKYSALVEALEKQSSLELHAQAAQLETVLLLKGLQPGDDAAATETLQKLWNESLGRYEPCSADVLSSIAVVCRADGISDTLRTQVAQRLVLTQQCVQRERKSNETILPRRALSFVLVEQSKEKRDAVKRMLAKEENKKRGRD</sequence>
<accession>A0A1G4I987</accession>
<reference evidence="2" key="1">
    <citation type="submission" date="2016-09" db="EMBL/GenBank/DDBJ databases">
        <authorList>
            <person name="Hebert L."/>
            <person name="Moumen B."/>
        </authorList>
    </citation>
    <scope>NUCLEOTIDE SEQUENCE [LARGE SCALE GENOMIC DNA]</scope>
    <source>
        <strain evidence="2">OVI</strain>
    </source>
</reference>